<dbReference type="Pfam" id="PF11155">
    <property type="entry name" value="DUF2935"/>
    <property type="match status" value="2"/>
</dbReference>
<name>A0A4R5VLL7_9BACI</name>
<dbReference type="RefSeq" id="WP_133337842.1">
    <property type="nucleotide sequence ID" value="NZ_SMYO01000011.1"/>
</dbReference>
<dbReference type="Gene3D" id="1.20.1260.120">
    <property type="entry name" value="Protein of unknown function DUF2935"/>
    <property type="match status" value="1"/>
</dbReference>
<dbReference type="InterPro" id="IPR021328">
    <property type="entry name" value="CotB-like"/>
</dbReference>
<proteinExistence type="predicted"/>
<evidence type="ECO:0000313" key="1">
    <source>
        <dbReference type="EMBL" id="TDK58814.1"/>
    </source>
</evidence>
<evidence type="ECO:0000313" key="2">
    <source>
        <dbReference type="Proteomes" id="UP000295132"/>
    </source>
</evidence>
<sequence length="274" mass="32263">MAATISVWEEHLFWTEILYDHAIFVRDHLSVEHEQEISIAKRFIQSFANLETNLGKMDPALDYRSSELISFAKQAYSVAYEYYRFEGHLQNLRIKNKINLNLSPTYLNGTLNENQEYLRLLSFYVNGQESVSLRLDQLLDLWLEDQLGHIILLRSITDPIELAVDRQTDLYAQRFQMFILQNHHVKGFLRFTEQGFPRQRELALEVGKTVIEMNGYIRSVVEKYRGDRILNKTTLRFLEHHFPETCYFVKKLAEFAPELQAESTNCSLRKPSFS</sequence>
<organism evidence="1 2">
    <name type="scientific">Bacillus salipaludis</name>
    <dbReference type="NCBI Taxonomy" id="2547811"/>
    <lineage>
        <taxon>Bacteria</taxon>
        <taxon>Bacillati</taxon>
        <taxon>Bacillota</taxon>
        <taxon>Bacilli</taxon>
        <taxon>Bacillales</taxon>
        <taxon>Bacillaceae</taxon>
        <taxon>Bacillus</taxon>
    </lineage>
</organism>
<accession>A0A4R5VLL7</accession>
<reference evidence="1 2" key="1">
    <citation type="submission" date="2019-03" db="EMBL/GenBank/DDBJ databases">
        <title>Bacillus niacini sp. nov. a Nicotinate-Metabolizing Mesophile Isolated from Soil.</title>
        <authorList>
            <person name="Zhang G."/>
        </authorList>
    </citation>
    <scope>NUCLEOTIDE SEQUENCE [LARGE SCALE GENOMIC DNA]</scope>
    <source>
        <strain evidence="1 2">WN066</strain>
    </source>
</reference>
<gene>
    <name evidence="1" type="ORF">E2K98_21635</name>
</gene>
<dbReference type="EMBL" id="SMYO01000011">
    <property type="protein sequence ID" value="TDK58814.1"/>
    <property type="molecule type" value="Genomic_DNA"/>
</dbReference>
<dbReference type="SUPFAM" id="SSF158430">
    <property type="entry name" value="Bacillus cereus metalloprotein-like"/>
    <property type="match status" value="2"/>
</dbReference>
<protein>
    <submittedName>
        <fullName evidence="1">DUF2935 domain-containing protein</fullName>
    </submittedName>
</protein>
<comment type="caution">
    <text evidence="1">The sequence shown here is derived from an EMBL/GenBank/DDBJ whole genome shotgun (WGS) entry which is preliminary data.</text>
</comment>
<dbReference type="AlphaFoldDB" id="A0A4R5VLL7"/>
<dbReference type="Proteomes" id="UP000295132">
    <property type="component" value="Unassembled WGS sequence"/>
</dbReference>